<evidence type="ECO:0000313" key="2">
    <source>
        <dbReference type="EMBL" id="SEG89864.1"/>
    </source>
</evidence>
<dbReference type="Proteomes" id="UP000236723">
    <property type="component" value="Unassembled WGS sequence"/>
</dbReference>
<organism evidence="2 3">
    <name type="scientific">Thermomonospora echinospora</name>
    <dbReference type="NCBI Taxonomy" id="1992"/>
    <lineage>
        <taxon>Bacteria</taxon>
        <taxon>Bacillati</taxon>
        <taxon>Actinomycetota</taxon>
        <taxon>Actinomycetes</taxon>
        <taxon>Streptosporangiales</taxon>
        <taxon>Thermomonosporaceae</taxon>
        <taxon>Thermomonospora</taxon>
    </lineage>
</organism>
<name>A0A1H6DXT0_9ACTN</name>
<gene>
    <name evidence="2" type="ORF">SAMN04489712_12494</name>
</gene>
<reference evidence="3" key="1">
    <citation type="submission" date="2016-10" db="EMBL/GenBank/DDBJ databases">
        <authorList>
            <person name="Varghese N."/>
            <person name="Submissions S."/>
        </authorList>
    </citation>
    <scope>NUCLEOTIDE SEQUENCE [LARGE SCALE GENOMIC DNA]</scope>
    <source>
        <strain evidence="3">DSM 43163</strain>
    </source>
</reference>
<sequence>MSETDPMELPVTARVIVLRPRRLTRPPVRPRPVPARPRPVPVRPLPSRRPGSSVLVGPVVEWDGVRGLHTATCGRCAETMTAVSAGRAYGWAEDHECDAELAALLADLTGGTAA</sequence>
<dbReference type="AlphaFoldDB" id="A0A1H6DXT0"/>
<evidence type="ECO:0000313" key="3">
    <source>
        <dbReference type="Proteomes" id="UP000236723"/>
    </source>
</evidence>
<keyword evidence="3" id="KW-1185">Reference proteome</keyword>
<evidence type="ECO:0000256" key="1">
    <source>
        <dbReference type="SAM" id="MobiDB-lite"/>
    </source>
</evidence>
<feature type="compositionally biased region" description="Pro residues" evidence="1">
    <location>
        <begin position="27"/>
        <end position="44"/>
    </location>
</feature>
<proteinExistence type="predicted"/>
<protein>
    <submittedName>
        <fullName evidence="2">Uncharacterized protein</fullName>
    </submittedName>
</protein>
<dbReference type="EMBL" id="FNVO01000024">
    <property type="protein sequence ID" value="SEG89864.1"/>
    <property type="molecule type" value="Genomic_DNA"/>
</dbReference>
<accession>A0A1H6DXT0</accession>
<feature type="region of interest" description="Disordered" evidence="1">
    <location>
        <begin position="25"/>
        <end position="50"/>
    </location>
</feature>